<evidence type="ECO:0000313" key="4">
    <source>
        <dbReference type="Proteomes" id="UP000886878"/>
    </source>
</evidence>
<organism evidence="3 4">
    <name type="scientific">Candidatus Limosilactobacillus merdipullorum</name>
    <dbReference type="NCBI Taxonomy" id="2838653"/>
    <lineage>
        <taxon>Bacteria</taxon>
        <taxon>Bacillati</taxon>
        <taxon>Bacillota</taxon>
        <taxon>Bacilli</taxon>
        <taxon>Lactobacillales</taxon>
        <taxon>Lactobacillaceae</taxon>
        <taxon>Limosilactobacillus</taxon>
    </lineage>
</organism>
<gene>
    <name evidence="3" type="ORF">H9876_01640</name>
</gene>
<dbReference type="GO" id="GO:0016787">
    <property type="term" value="F:hydrolase activity"/>
    <property type="evidence" value="ECO:0007669"/>
    <property type="project" value="UniProtKB-KW"/>
</dbReference>
<dbReference type="EMBL" id="DXGK01000031">
    <property type="protein sequence ID" value="HIW70073.1"/>
    <property type="molecule type" value="Genomic_DNA"/>
</dbReference>
<dbReference type="SUPFAM" id="SSF53474">
    <property type="entry name" value="alpha/beta-Hydrolases"/>
    <property type="match status" value="1"/>
</dbReference>
<keyword evidence="2" id="KW-0812">Transmembrane</keyword>
<dbReference type="Pfam" id="PF06028">
    <property type="entry name" value="DUF915"/>
    <property type="match status" value="1"/>
</dbReference>
<dbReference type="Proteomes" id="UP000886878">
    <property type="component" value="Unassembled WGS sequence"/>
</dbReference>
<evidence type="ECO:0000313" key="3">
    <source>
        <dbReference type="EMBL" id="HIW70073.1"/>
    </source>
</evidence>
<feature type="transmembrane region" description="Helical" evidence="2">
    <location>
        <begin position="15"/>
        <end position="37"/>
    </location>
</feature>
<keyword evidence="2" id="KW-0472">Membrane</keyword>
<dbReference type="InterPro" id="IPR029058">
    <property type="entry name" value="AB_hydrolase_fold"/>
</dbReference>
<protein>
    <submittedName>
        <fullName evidence="3">Alpha/beta hydrolase</fullName>
    </submittedName>
</protein>
<sequence length="303" mass="34895">MKRLYQISPAGRRKLLRVIFLMVVITVLMAIPTFFWMRDANRQLARRHNSVRSPLIMVPGSSAGQNRFDRLVKKLNNSAPRRHSYMKMKVYNSGRIGYSGSIAKNDNDPIIVIAFENNHDGYSNIKKQAKMLNAAFEQLSDEYSFNNFKAFGHSNGGLIWTYWLEHYYYQYSDEITMKKLMTLGSPYNFSERNVNNRTQMFSDFLKYRKRLPANLVVYSLMGTETYDSDGLVPEQSVEAGKYIFQKQVKSFTMLTLTGKDAQHSSLPQNKQVVQAINEELLDSSPQPAKKVGNNAKKQRTEIP</sequence>
<evidence type="ECO:0000256" key="1">
    <source>
        <dbReference type="SAM" id="MobiDB-lite"/>
    </source>
</evidence>
<proteinExistence type="predicted"/>
<reference evidence="3" key="1">
    <citation type="journal article" date="2021" name="PeerJ">
        <title>Extensive microbial diversity within the chicken gut microbiome revealed by metagenomics and culture.</title>
        <authorList>
            <person name="Gilroy R."/>
            <person name="Ravi A."/>
            <person name="Getino M."/>
            <person name="Pursley I."/>
            <person name="Horton D.L."/>
            <person name="Alikhan N.F."/>
            <person name="Baker D."/>
            <person name="Gharbi K."/>
            <person name="Hall N."/>
            <person name="Watson M."/>
            <person name="Adriaenssens E.M."/>
            <person name="Foster-Nyarko E."/>
            <person name="Jarju S."/>
            <person name="Secka A."/>
            <person name="Antonio M."/>
            <person name="Oren A."/>
            <person name="Chaudhuri R.R."/>
            <person name="La Ragione R."/>
            <person name="Hildebrand F."/>
            <person name="Pallen M.J."/>
        </authorList>
    </citation>
    <scope>NUCLEOTIDE SEQUENCE</scope>
    <source>
        <strain evidence="3">ChiHejej3B27-2180</strain>
    </source>
</reference>
<feature type="region of interest" description="Disordered" evidence="1">
    <location>
        <begin position="281"/>
        <end position="303"/>
    </location>
</feature>
<dbReference type="InterPro" id="IPR010315">
    <property type="entry name" value="DUF915_hydro-like"/>
</dbReference>
<keyword evidence="3" id="KW-0378">Hydrolase</keyword>
<name>A0A9D1QNZ6_9LACO</name>
<dbReference type="AlphaFoldDB" id="A0A9D1QNZ6"/>
<reference evidence="3" key="2">
    <citation type="submission" date="2021-04" db="EMBL/GenBank/DDBJ databases">
        <authorList>
            <person name="Gilroy R."/>
        </authorList>
    </citation>
    <scope>NUCLEOTIDE SEQUENCE</scope>
    <source>
        <strain evidence="3">ChiHejej3B27-2180</strain>
    </source>
</reference>
<comment type="caution">
    <text evidence="3">The sequence shown here is derived from an EMBL/GenBank/DDBJ whole genome shotgun (WGS) entry which is preliminary data.</text>
</comment>
<accession>A0A9D1QNZ6</accession>
<evidence type="ECO:0000256" key="2">
    <source>
        <dbReference type="SAM" id="Phobius"/>
    </source>
</evidence>
<dbReference type="Gene3D" id="3.40.50.1820">
    <property type="entry name" value="alpha/beta hydrolase"/>
    <property type="match status" value="1"/>
</dbReference>
<keyword evidence="2" id="KW-1133">Transmembrane helix</keyword>